<evidence type="ECO:0000256" key="3">
    <source>
        <dbReference type="ARBA" id="ARBA00023125"/>
    </source>
</evidence>
<sequence length="567" mass="61002">MIVYGNDSVVLPPSKPTILLATLLLYANNIVTVEALWKAIWSDEQPTAARAALQTCVLRLRQLFTKYGIANDVIETVPGGYRMVADAERLDLVHFRELVRRAADVEEPTERLGLLDEALALWHDSPLANVPSPSLRADVLPRLVEERLRVVERASDLRIALGQAGAALPALWSASRAHPGHEGISERLAESLYRTGRTAEALAEIRRIRDYLRDELGVDPGRALGQLEIAILRGDRSGQPPAENPTRPRAVETGDPFPAVPQFTGRAEVSAAILRELGPDRAGCGTVVVTGPPGIGKTALALHTARLAAPRGAGVPSLLRAAGPDGSPRPAEEIAADLRAAYERSGTGTAGRMLVVLDDVSAVQQIPADLLRWNPDRSVIVTSRMSLAGLVARHGARVHRLDVLSPDESTELLRVLLGAARADAEPAALRALATACGHFPLALRVAGARLLTRPRMRIDDVVAWLAPDRIDRLTLPDDPQMSVAHRFRGWLDQLAPPLVDAFTRIGSTAPPVFAATDGAAALGVTQVVAEALLDRLVDAHLLEEGSGHYTMHELLRIFARGFARPVS</sequence>
<feature type="region of interest" description="Disordered" evidence="6">
    <location>
        <begin position="235"/>
        <end position="256"/>
    </location>
</feature>
<keyword evidence="2" id="KW-0805">Transcription regulation</keyword>
<dbReference type="Gene3D" id="1.10.10.10">
    <property type="entry name" value="Winged helix-like DNA-binding domain superfamily/Winged helix DNA-binding domain"/>
    <property type="match status" value="1"/>
</dbReference>
<dbReference type="InterPro" id="IPR011990">
    <property type="entry name" value="TPR-like_helical_dom_sf"/>
</dbReference>
<evidence type="ECO:0000313" key="9">
    <source>
        <dbReference type="Proteomes" id="UP000621500"/>
    </source>
</evidence>
<dbReference type="SUPFAM" id="SSF46894">
    <property type="entry name" value="C-terminal effector domain of the bipartite response regulators"/>
    <property type="match status" value="1"/>
</dbReference>
<keyword evidence="4" id="KW-0804">Transcription</keyword>
<evidence type="ECO:0000256" key="4">
    <source>
        <dbReference type="ARBA" id="ARBA00023163"/>
    </source>
</evidence>
<dbReference type="SUPFAM" id="SSF48452">
    <property type="entry name" value="TPR-like"/>
    <property type="match status" value="1"/>
</dbReference>
<evidence type="ECO:0000259" key="7">
    <source>
        <dbReference type="PROSITE" id="PS51755"/>
    </source>
</evidence>
<keyword evidence="9" id="KW-1185">Reference proteome</keyword>
<dbReference type="Pfam" id="PF03704">
    <property type="entry name" value="BTAD"/>
    <property type="match status" value="1"/>
</dbReference>
<evidence type="ECO:0000313" key="8">
    <source>
        <dbReference type="EMBL" id="GIH00964.1"/>
    </source>
</evidence>
<dbReference type="PRINTS" id="PR00364">
    <property type="entry name" value="DISEASERSIST"/>
</dbReference>
<dbReference type="InterPro" id="IPR005158">
    <property type="entry name" value="BTAD"/>
</dbReference>
<dbReference type="Gene3D" id="3.40.50.300">
    <property type="entry name" value="P-loop containing nucleotide triphosphate hydrolases"/>
    <property type="match status" value="1"/>
</dbReference>
<dbReference type="PROSITE" id="PS51755">
    <property type="entry name" value="OMPR_PHOB"/>
    <property type="match status" value="1"/>
</dbReference>
<dbReference type="SUPFAM" id="SSF52540">
    <property type="entry name" value="P-loop containing nucleoside triphosphate hydrolases"/>
    <property type="match status" value="1"/>
</dbReference>
<dbReference type="Gene3D" id="1.25.40.10">
    <property type="entry name" value="Tetratricopeptide repeat domain"/>
    <property type="match status" value="1"/>
</dbReference>
<evidence type="ECO:0000256" key="6">
    <source>
        <dbReference type="SAM" id="MobiDB-lite"/>
    </source>
</evidence>
<name>A0ABQ4F217_9ACTN</name>
<dbReference type="PANTHER" id="PTHR35807">
    <property type="entry name" value="TRANSCRIPTIONAL REGULATOR REDD-RELATED"/>
    <property type="match status" value="1"/>
</dbReference>
<evidence type="ECO:0000256" key="1">
    <source>
        <dbReference type="ARBA" id="ARBA00005820"/>
    </source>
</evidence>
<dbReference type="InterPro" id="IPR027417">
    <property type="entry name" value="P-loop_NTPase"/>
</dbReference>
<dbReference type="PANTHER" id="PTHR35807:SF1">
    <property type="entry name" value="TRANSCRIPTIONAL REGULATOR REDD"/>
    <property type="match status" value="1"/>
</dbReference>
<comment type="similarity">
    <text evidence="1">Belongs to the AfsR/DnrI/RedD regulatory family.</text>
</comment>
<keyword evidence="3 5" id="KW-0238">DNA-binding</keyword>
<dbReference type="EMBL" id="BONX01000062">
    <property type="protein sequence ID" value="GIH00964.1"/>
    <property type="molecule type" value="Genomic_DNA"/>
</dbReference>
<dbReference type="InterPro" id="IPR003593">
    <property type="entry name" value="AAA+_ATPase"/>
</dbReference>
<dbReference type="Pfam" id="PF00486">
    <property type="entry name" value="Trans_reg_C"/>
    <property type="match status" value="1"/>
</dbReference>
<accession>A0ABQ4F217</accession>
<dbReference type="InterPro" id="IPR001867">
    <property type="entry name" value="OmpR/PhoB-type_DNA-bd"/>
</dbReference>
<dbReference type="SMART" id="SM01043">
    <property type="entry name" value="BTAD"/>
    <property type="match status" value="1"/>
</dbReference>
<dbReference type="SMART" id="SM00862">
    <property type="entry name" value="Trans_reg_C"/>
    <property type="match status" value="1"/>
</dbReference>
<reference evidence="8 9" key="1">
    <citation type="submission" date="2021-01" db="EMBL/GenBank/DDBJ databases">
        <title>Whole genome shotgun sequence of Plantactinospora mayteni NBRC 109088.</title>
        <authorList>
            <person name="Komaki H."/>
            <person name="Tamura T."/>
        </authorList>
    </citation>
    <scope>NUCLEOTIDE SEQUENCE [LARGE SCALE GENOMIC DNA]</scope>
    <source>
        <strain evidence="8 9">NBRC 109088</strain>
    </source>
</reference>
<dbReference type="InterPro" id="IPR016032">
    <property type="entry name" value="Sig_transdc_resp-reg_C-effctor"/>
</dbReference>
<dbReference type="SMART" id="SM00382">
    <property type="entry name" value="AAA"/>
    <property type="match status" value="1"/>
</dbReference>
<feature type="domain" description="OmpR/PhoB-type" evidence="7">
    <location>
        <begin position="1"/>
        <end position="85"/>
    </location>
</feature>
<evidence type="ECO:0000256" key="2">
    <source>
        <dbReference type="ARBA" id="ARBA00023015"/>
    </source>
</evidence>
<proteinExistence type="inferred from homology"/>
<comment type="caution">
    <text evidence="8">The sequence shown here is derived from an EMBL/GenBank/DDBJ whole genome shotgun (WGS) entry which is preliminary data.</text>
</comment>
<feature type="DNA-binding region" description="OmpR/PhoB-type" evidence="5">
    <location>
        <begin position="1"/>
        <end position="85"/>
    </location>
</feature>
<evidence type="ECO:0000256" key="5">
    <source>
        <dbReference type="PROSITE-ProRule" id="PRU01091"/>
    </source>
</evidence>
<gene>
    <name evidence="8" type="ORF">Pma05_75360</name>
</gene>
<dbReference type="InterPro" id="IPR036388">
    <property type="entry name" value="WH-like_DNA-bd_sf"/>
</dbReference>
<dbReference type="Proteomes" id="UP000621500">
    <property type="component" value="Unassembled WGS sequence"/>
</dbReference>
<protein>
    <recommendedName>
        <fullName evidence="7">OmpR/PhoB-type domain-containing protein</fullName>
    </recommendedName>
</protein>
<dbReference type="RefSeq" id="WP_203862261.1">
    <property type="nucleotide sequence ID" value="NZ_BAAAZQ010000033.1"/>
</dbReference>
<organism evidence="8 9">
    <name type="scientific">Plantactinospora mayteni</name>
    <dbReference type="NCBI Taxonomy" id="566021"/>
    <lineage>
        <taxon>Bacteria</taxon>
        <taxon>Bacillati</taxon>
        <taxon>Actinomycetota</taxon>
        <taxon>Actinomycetes</taxon>
        <taxon>Micromonosporales</taxon>
        <taxon>Micromonosporaceae</taxon>
        <taxon>Plantactinospora</taxon>
    </lineage>
</organism>
<dbReference type="InterPro" id="IPR051677">
    <property type="entry name" value="AfsR-DnrI-RedD_regulator"/>
</dbReference>
<dbReference type="CDD" id="cd15831">
    <property type="entry name" value="BTAD"/>
    <property type="match status" value="1"/>
</dbReference>